<dbReference type="PANTHER" id="PTHR10491">
    <property type="entry name" value="DTDP-4-DEHYDRORHAMNOSE REDUCTASE"/>
    <property type="match status" value="1"/>
</dbReference>
<organism evidence="4 5">
    <name type="scientific">Lachnoclostridium phocaeense</name>
    <dbReference type="NCBI Taxonomy" id="1871021"/>
    <lineage>
        <taxon>Bacteria</taxon>
        <taxon>Bacillati</taxon>
        <taxon>Bacillota</taxon>
        <taxon>Clostridia</taxon>
        <taxon>Lachnospirales</taxon>
        <taxon>Lachnospiraceae</taxon>
    </lineage>
</organism>
<dbReference type="GO" id="GO:0008831">
    <property type="term" value="F:dTDP-4-dehydrorhamnose reductase activity"/>
    <property type="evidence" value="ECO:0007669"/>
    <property type="project" value="UniProtKB-EC"/>
</dbReference>
<dbReference type="Proteomes" id="UP000769156">
    <property type="component" value="Unassembled WGS sequence"/>
</dbReference>
<dbReference type="Gene3D" id="3.40.50.720">
    <property type="entry name" value="NAD(P)-binding Rossmann-like Domain"/>
    <property type="match status" value="1"/>
</dbReference>
<comment type="similarity">
    <text evidence="1 2">Belongs to the dTDP-4-dehydrorhamnose reductase family.</text>
</comment>
<dbReference type="InterPro" id="IPR029903">
    <property type="entry name" value="RmlD-like-bd"/>
</dbReference>
<feature type="domain" description="RmlD-like substrate binding" evidence="3">
    <location>
        <begin position="1"/>
        <end position="89"/>
    </location>
</feature>
<protein>
    <recommendedName>
        <fullName evidence="2">dTDP-4-dehydrorhamnose reductase</fullName>
        <ecNumber evidence="2">1.1.1.133</ecNumber>
    </recommendedName>
</protein>
<evidence type="ECO:0000256" key="1">
    <source>
        <dbReference type="ARBA" id="ARBA00010944"/>
    </source>
</evidence>
<name>A0A921LDX7_9FIRM</name>
<evidence type="ECO:0000313" key="5">
    <source>
        <dbReference type="Proteomes" id="UP000769156"/>
    </source>
</evidence>
<evidence type="ECO:0000313" key="4">
    <source>
        <dbReference type="EMBL" id="HJF93984.1"/>
    </source>
</evidence>
<dbReference type="Pfam" id="PF04321">
    <property type="entry name" value="RmlD_sub_bind"/>
    <property type="match status" value="1"/>
</dbReference>
<comment type="pathway">
    <text evidence="2">Carbohydrate biosynthesis; dTDP-L-rhamnose biosynthesis.</text>
</comment>
<proteinExistence type="inferred from homology"/>
<keyword evidence="2" id="KW-0560">Oxidoreductase</keyword>
<dbReference type="InterPro" id="IPR036291">
    <property type="entry name" value="NAD(P)-bd_dom_sf"/>
</dbReference>
<evidence type="ECO:0000256" key="2">
    <source>
        <dbReference type="RuleBase" id="RU364082"/>
    </source>
</evidence>
<reference evidence="4" key="1">
    <citation type="journal article" date="2021" name="PeerJ">
        <title>Extensive microbial diversity within the chicken gut microbiome revealed by metagenomics and culture.</title>
        <authorList>
            <person name="Gilroy R."/>
            <person name="Ravi A."/>
            <person name="Getino M."/>
            <person name="Pursley I."/>
            <person name="Horton D.L."/>
            <person name="Alikhan N.F."/>
            <person name="Baker D."/>
            <person name="Gharbi K."/>
            <person name="Hall N."/>
            <person name="Watson M."/>
            <person name="Adriaenssens E.M."/>
            <person name="Foster-Nyarko E."/>
            <person name="Jarju S."/>
            <person name="Secka A."/>
            <person name="Antonio M."/>
            <person name="Oren A."/>
            <person name="Chaudhuri R.R."/>
            <person name="La Ragione R."/>
            <person name="Hildebrand F."/>
            <person name="Pallen M.J."/>
        </authorList>
    </citation>
    <scope>NUCLEOTIDE SEQUENCE</scope>
    <source>
        <strain evidence="4">ChiSjej5B23-16112</strain>
    </source>
</reference>
<accession>A0A921LDX7</accession>
<dbReference type="PANTHER" id="PTHR10491:SF4">
    <property type="entry name" value="METHIONINE ADENOSYLTRANSFERASE 2 SUBUNIT BETA"/>
    <property type="match status" value="1"/>
</dbReference>
<comment type="function">
    <text evidence="2">Catalyzes the reduction of dTDP-6-deoxy-L-lyxo-4-hexulose to yield dTDP-L-rhamnose.</text>
</comment>
<dbReference type="AlphaFoldDB" id="A0A921LDX7"/>
<dbReference type="EC" id="1.1.1.133" evidence="2"/>
<dbReference type="GO" id="GO:0019305">
    <property type="term" value="P:dTDP-rhamnose biosynthetic process"/>
    <property type="evidence" value="ECO:0007669"/>
    <property type="project" value="TreeGrafter"/>
</dbReference>
<dbReference type="SUPFAM" id="SSF51735">
    <property type="entry name" value="NAD(P)-binding Rossmann-fold domains"/>
    <property type="match status" value="1"/>
</dbReference>
<feature type="non-terminal residue" evidence="4">
    <location>
        <position position="90"/>
    </location>
</feature>
<dbReference type="InterPro" id="IPR005913">
    <property type="entry name" value="dTDP_dehydrorham_reduct"/>
</dbReference>
<dbReference type="EMBL" id="DYVY01000067">
    <property type="protein sequence ID" value="HJF93984.1"/>
    <property type="molecule type" value="Genomic_DNA"/>
</dbReference>
<comment type="caution">
    <text evidence="4">The sequence shown here is derived from an EMBL/GenBank/DDBJ whole genome shotgun (WGS) entry which is preliminary data.</text>
</comment>
<evidence type="ECO:0000259" key="3">
    <source>
        <dbReference type="Pfam" id="PF04321"/>
    </source>
</evidence>
<dbReference type="GO" id="GO:0005829">
    <property type="term" value="C:cytosol"/>
    <property type="evidence" value="ECO:0007669"/>
    <property type="project" value="TreeGrafter"/>
</dbReference>
<reference evidence="4" key="2">
    <citation type="submission" date="2021-09" db="EMBL/GenBank/DDBJ databases">
        <authorList>
            <person name="Gilroy R."/>
        </authorList>
    </citation>
    <scope>NUCLEOTIDE SEQUENCE</scope>
    <source>
        <strain evidence="4">ChiSjej5B23-16112</strain>
    </source>
</reference>
<gene>
    <name evidence="4" type="ORF">K8V82_04245</name>
</gene>
<keyword evidence="2" id="KW-0521">NADP</keyword>
<sequence>MKVFVTGVAGQLGHDVMNELAGRGYEGVGSDIKEEYSGIKDGTPVESMPYVPMDITDQASVEKVLTEVKPDVVVHCAAWTAVDLAEDEDK</sequence>